<evidence type="ECO:0000313" key="3">
    <source>
        <dbReference type="EMBL" id="MFD2914671.1"/>
    </source>
</evidence>
<dbReference type="NCBIfam" id="TIGR02608">
    <property type="entry name" value="delta_60_rpt"/>
    <property type="match status" value="6"/>
</dbReference>
<dbReference type="Proteomes" id="UP001597548">
    <property type="component" value="Unassembled WGS sequence"/>
</dbReference>
<comment type="caution">
    <text evidence="3">The sequence shown here is derived from an EMBL/GenBank/DDBJ whole genome shotgun (WGS) entry which is preliminary data.</text>
</comment>
<dbReference type="InterPro" id="IPR026444">
    <property type="entry name" value="Secre_tail"/>
</dbReference>
<organism evidence="3 4">
    <name type="scientific">Psychroserpens luteus</name>
    <dbReference type="NCBI Taxonomy" id="1434066"/>
    <lineage>
        <taxon>Bacteria</taxon>
        <taxon>Pseudomonadati</taxon>
        <taxon>Bacteroidota</taxon>
        <taxon>Flavobacteriia</taxon>
        <taxon>Flavobacteriales</taxon>
        <taxon>Flavobacteriaceae</taxon>
        <taxon>Psychroserpens</taxon>
    </lineage>
</organism>
<evidence type="ECO:0000313" key="4">
    <source>
        <dbReference type="Proteomes" id="UP001597548"/>
    </source>
</evidence>
<dbReference type="RefSeq" id="WP_194507653.1">
    <property type="nucleotide sequence ID" value="NZ_JADILU010000003.1"/>
</dbReference>
<accession>A0ABW5ZQL7</accession>
<dbReference type="NCBIfam" id="TIGR04183">
    <property type="entry name" value="Por_Secre_tail"/>
    <property type="match status" value="1"/>
</dbReference>
<dbReference type="Gene3D" id="2.80.10.50">
    <property type="match status" value="3"/>
</dbReference>
<feature type="domain" description="Secretion system C-terminal sorting" evidence="2">
    <location>
        <begin position="457"/>
        <end position="524"/>
    </location>
</feature>
<name>A0ABW5ZQL7_9FLAO</name>
<gene>
    <name evidence="3" type="ORF">ACFS29_03390</name>
</gene>
<sequence>MTVKITHQFNIILILISISLGQLYGQNETLDTSFGTNGMITTPITNSDDNNFFKALLETDDGKILAGGTAGYEFASLLSYNQDGSLNTAFGTNGKLILNFNGSREHIKDMIKQPDGKILITSETKNEDDDYDFIVARINQDGTYDTSFGNNGVATITFGNDDERPSSLALQPDGKIIVAGYTDGNIIYKMAIARLLPNGTLDNTFSDDGKQTLIINNRSEYFNDVDITFDGKIIASGGTVLASGSSQGRMAIVRYLNNGELDTTFGNNGTVVLNVLSGSCISHTLISLPDGKSLISGYAVGNDTDGIPYVFSFATVRLDISGNLDPTFGNNGKAITVFTGGTSQIFKLKISDSNEIFAVGRASQSGQAEDFAIAKYDYDGQLDTNFGTNGLVTTDFSGTHDRARDFIIQPNKLILAGFSMSTYPEEQFALARYDNENALNVSEVETTKHFNITPSITSSNITIKSLTTTSIADISIIDINGKIIYKEDIILNSNPKTINLENLNKGYYFVKINTDKLTETHKIILK</sequence>
<dbReference type="EMBL" id="JBHUOS010000001">
    <property type="protein sequence ID" value="MFD2914671.1"/>
    <property type="molecule type" value="Genomic_DNA"/>
</dbReference>
<dbReference type="Pfam" id="PF17164">
    <property type="entry name" value="DUF5122"/>
    <property type="match status" value="4"/>
</dbReference>
<keyword evidence="4" id="KW-1185">Reference proteome</keyword>
<reference evidence="4" key="1">
    <citation type="journal article" date="2019" name="Int. J. Syst. Evol. Microbiol.">
        <title>The Global Catalogue of Microorganisms (GCM) 10K type strain sequencing project: providing services to taxonomists for standard genome sequencing and annotation.</title>
        <authorList>
            <consortium name="The Broad Institute Genomics Platform"/>
            <consortium name="The Broad Institute Genome Sequencing Center for Infectious Disease"/>
            <person name="Wu L."/>
            <person name="Ma J."/>
        </authorList>
    </citation>
    <scope>NUCLEOTIDE SEQUENCE [LARGE SCALE GENOMIC DNA]</scope>
    <source>
        <strain evidence="4">KCTC 32514</strain>
    </source>
</reference>
<dbReference type="Pfam" id="PF18962">
    <property type="entry name" value="Por_Secre_tail"/>
    <property type="match status" value="1"/>
</dbReference>
<dbReference type="InterPro" id="IPR036322">
    <property type="entry name" value="WD40_repeat_dom_sf"/>
</dbReference>
<protein>
    <submittedName>
        <fullName evidence="3">T9SS type A sorting domain-containing protein</fullName>
    </submittedName>
</protein>
<evidence type="ECO:0000256" key="1">
    <source>
        <dbReference type="ARBA" id="ARBA00022729"/>
    </source>
</evidence>
<dbReference type="SUPFAM" id="SSF50978">
    <property type="entry name" value="WD40 repeat-like"/>
    <property type="match status" value="1"/>
</dbReference>
<proteinExistence type="predicted"/>
<keyword evidence="1" id="KW-0732">Signal</keyword>
<dbReference type="InterPro" id="IPR013431">
    <property type="entry name" value="Delta_60_rpt"/>
</dbReference>
<evidence type="ECO:0000259" key="2">
    <source>
        <dbReference type="Pfam" id="PF18962"/>
    </source>
</evidence>